<proteinExistence type="predicted"/>
<dbReference type="Proteomes" id="UP000019151">
    <property type="component" value="Chromosome"/>
</dbReference>
<organism evidence="1 2">
    <name type="scientific">Gemmatirosa kalamazoonensis</name>
    <dbReference type="NCBI Taxonomy" id="861299"/>
    <lineage>
        <taxon>Bacteria</taxon>
        <taxon>Pseudomonadati</taxon>
        <taxon>Gemmatimonadota</taxon>
        <taxon>Gemmatimonadia</taxon>
        <taxon>Gemmatimonadales</taxon>
        <taxon>Gemmatimonadaceae</taxon>
        <taxon>Gemmatirosa</taxon>
    </lineage>
</organism>
<dbReference type="InParanoid" id="W0RM82"/>
<dbReference type="HOGENOM" id="CLU_2716672_0_0_0"/>
<reference evidence="1 2" key="1">
    <citation type="journal article" date="2014" name="Genome Announc.">
        <title>Genome Sequence and Methylome of Soil Bacterium Gemmatirosa kalamazoonensis KBS708T, a Member of the Rarely Cultivated Gemmatimonadetes Phylum.</title>
        <authorList>
            <person name="Debruyn J.M."/>
            <person name="Radosevich M."/>
            <person name="Wommack K.E."/>
            <person name="Polson S.W."/>
            <person name="Hauser L.J."/>
            <person name="Fawaz M.N."/>
            <person name="Korlach J."/>
            <person name="Tsai Y.C."/>
        </authorList>
    </citation>
    <scope>NUCLEOTIDE SEQUENCE [LARGE SCALE GENOMIC DNA]</scope>
    <source>
        <strain evidence="1 2">KBS708</strain>
    </source>
</reference>
<dbReference type="KEGG" id="gba:J421_4035"/>
<evidence type="ECO:0000313" key="1">
    <source>
        <dbReference type="EMBL" id="AHG91572.1"/>
    </source>
</evidence>
<keyword evidence="2" id="KW-1185">Reference proteome</keyword>
<dbReference type="AlphaFoldDB" id="W0RM82"/>
<gene>
    <name evidence="1" type="ORF">J421_4035</name>
</gene>
<name>W0RM82_9BACT</name>
<evidence type="ECO:0000313" key="2">
    <source>
        <dbReference type="Proteomes" id="UP000019151"/>
    </source>
</evidence>
<dbReference type="EMBL" id="CP007128">
    <property type="protein sequence ID" value="AHG91572.1"/>
    <property type="molecule type" value="Genomic_DNA"/>
</dbReference>
<dbReference type="RefSeq" id="WP_025413018.1">
    <property type="nucleotide sequence ID" value="NZ_CP007128.1"/>
</dbReference>
<sequence>MSTKRETRREPAAYTSAVPREVLLAEAISCILNGRPYPAGLRAPSFQPPRPMSVTEGIRWILGNPRAVRTPS</sequence>
<dbReference type="STRING" id="861299.J421_4035"/>
<protein>
    <submittedName>
        <fullName evidence="1">Uncharacterized protein</fullName>
    </submittedName>
</protein>
<accession>W0RM82</accession>